<dbReference type="GO" id="GO:0009089">
    <property type="term" value="P:lysine biosynthetic process via diaminopimelate"/>
    <property type="evidence" value="ECO:0007669"/>
    <property type="project" value="UniProtKB-UniRule"/>
</dbReference>
<name>D7CLP5_SYNLT</name>
<feature type="binding site" evidence="9">
    <location>
        <position position="64"/>
    </location>
    <ligand>
        <name>substrate</name>
    </ligand>
</feature>
<evidence type="ECO:0000256" key="6">
    <source>
        <dbReference type="ARBA" id="ARBA00023154"/>
    </source>
</evidence>
<dbReference type="PANTHER" id="PTHR31689">
    <property type="entry name" value="DIAMINOPIMELATE EPIMERASE, CHLOROPLASTIC"/>
    <property type="match status" value="1"/>
</dbReference>
<dbReference type="HAMAP" id="MF_00197">
    <property type="entry name" value="DAP_epimerase"/>
    <property type="match status" value="1"/>
</dbReference>
<dbReference type="EC" id="5.1.1.7" evidence="3 9"/>
<feature type="active site" description="Proton acceptor" evidence="9">
    <location>
        <position position="222"/>
    </location>
</feature>
<dbReference type="AlphaFoldDB" id="D7CLP5"/>
<dbReference type="Proteomes" id="UP000000378">
    <property type="component" value="Chromosome"/>
</dbReference>
<dbReference type="UniPathway" id="UPA00034">
    <property type="reaction ID" value="UER00025"/>
</dbReference>
<evidence type="ECO:0000256" key="9">
    <source>
        <dbReference type="HAMAP-Rule" id="MF_00197"/>
    </source>
</evidence>
<keyword evidence="5 9" id="KW-0028">Amino-acid biosynthesis</keyword>
<proteinExistence type="inferred from homology"/>
<evidence type="ECO:0000256" key="5">
    <source>
        <dbReference type="ARBA" id="ARBA00022605"/>
    </source>
</evidence>
<keyword evidence="12" id="KW-1185">Reference proteome</keyword>
<feature type="site" description="Could be important to modulate the pK values of the two catalytic cysteine residues" evidence="9">
    <location>
        <position position="213"/>
    </location>
</feature>
<dbReference type="RefSeq" id="WP_013175032.1">
    <property type="nucleotide sequence ID" value="NC_014220.1"/>
</dbReference>
<protein>
    <recommendedName>
        <fullName evidence="3 9">Diaminopimelate epimerase</fullName>
        <shortName evidence="9">DAP epimerase</shortName>
        <ecNumber evidence="3 9">5.1.1.7</ecNumber>
    </recommendedName>
    <alternativeName>
        <fullName evidence="9">PLP-independent amino acid racemase</fullName>
    </alternativeName>
</protein>
<dbReference type="KEGG" id="slp:Slip_0850"/>
<reference evidence="12" key="1">
    <citation type="journal article" date="2010" name="Stand. Genomic Sci.">
        <title>Complete genome sequence of Syntrophothermus lipocalidus type strain (TGB-C1T).</title>
        <authorList>
            <consortium name="US DOE Joint Genome Institute (JGI-PGF)"/>
            <person name="Djao O."/>
            <person name="Zhang X."/>
            <person name="Lucas S."/>
            <person name="Lapidus A."/>
            <person name="Glavina Del Rio T."/>
            <person name="Nolan M."/>
            <person name="Tice H."/>
            <person name="Cheng J."/>
            <person name="Han C."/>
            <person name="Tapia R."/>
            <person name="Goodwin L."/>
            <person name="Pitluck S."/>
            <person name="Liolios K."/>
            <person name="Ivanova N."/>
            <person name="Mavromatis K."/>
            <person name="Mikhailova N."/>
            <person name="Ovchinnikova G."/>
            <person name="Pati A."/>
            <person name="Brambilla E."/>
            <person name="Chen A."/>
            <person name="Palaniappan K."/>
            <person name="Land M."/>
            <person name="Hauser L."/>
            <person name="Chang Y."/>
            <person name="Jeffries C."/>
            <person name="Rohde M."/>
            <person name="Sikorski J."/>
            <person name="Spring S."/>
            <person name="Goker M."/>
            <person name="Detter J."/>
            <person name="Woyke T."/>
            <person name="Bristow J."/>
            <person name="Eisen J."/>
            <person name="Markowitz V."/>
            <person name="Hugenholtz P."/>
            <person name="Kyrpides N."/>
            <person name="Klenk H."/>
        </authorList>
    </citation>
    <scope>NUCLEOTIDE SEQUENCE [LARGE SCALE GENOMIC DNA]</scope>
    <source>
        <strain evidence="12">DSM 12680 / TGB-C1</strain>
    </source>
</reference>
<evidence type="ECO:0000256" key="2">
    <source>
        <dbReference type="ARBA" id="ARBA00010219"/>
    </source>
</evidence>
<dbReference type="HOGENOM" id="CLU_053306_3_0_9"/>
<comment type="subunit">
    <text evidence="9">Homodimer.</text>
</comment>
<organism evidence="11 12">
    <name type="scientific">Syntrophothermus lipocalidus (strain DSM 12680 / TGB-C1)</name>
    <dbReference type="NCBI Taxonomy" id="643648"/>
    <lineage>
        <taxon>Bacteria</taxon>
        <taxon>Bacillati</taxon>
        <taxon>Bacillota</taxon>
        <taxon>Clostridia</taxon>
        <taxon>Eubacteriales</taxon>
        <taxon>Syntrophomonadaceae</taxon>
        <taxon>Syntrophothermus</taxon>
    </lineage>
</organism>
<feature type="site" description="Could be important to modulate the pK values of the two catalytic cysteine residues" evidence="9">
    <location>
        <position position="164"/>
    </location>
</feature>
<feature type="binding site" evidence="9">
    <location>
        <begin position="74"/>
        <end position="75"/>
    </location>
    <ligand>
        <name>substrate</name>
    </ligand>
</feature>
<dbReference type="GO" id="GO:0008837">
    <property type="term" value="F:diaminopimelate epimerase activity"/>
    <property type="evidence" value="ECO:0007669"/>
    <property type="project" value="UniProtKB-UniRule"/>
</dbReference>
<dbReference type="OrthoDB" id="9805408at2"/>
<gene>
    <name evidence="9" type="primary">dapF</name>
    <name evidence="11" type="ordered locus">Slip_0850</name>
</gene>
<comment type="pathway">
    <text evidence="1 9">Amino-acid biosynthesis; L-lysine biosynthesis via DAP pathway; DL-2,6-diaminopimelate from LL-2,6-diaminopimelate: step 1/1.</text>
</comment>
<dbReference type="STRING" id="643648.Slip_0850"/>
<sequence length="282" mass="31152">MRFTKMHGLGNDFIVIEAEKSELSPEDYSRTAIKLCDRHFGIGGDGLVIVGKDRELDVFMRIFNPDGSEPEMCGNAIRCVSKFVWERGLVSTTRISVNTLAGPRYPEVILKNGEVEKVRVDMGEPILERSLIPMLGSPGKVVGEELDTTAGRFRITAVSMGNPHCVVFVDEFSSVPVSEWGPVLENHPVFPSRTNVEFAKIEDENTVSMRVWERGAGETLACGTGACATLVASYLNDLTGRRATVRLKGGELIIEWDPDNNHVYMTGEAKEVFTGEVDLRKL</sequence>
<evidence type="ECO:0000256" key="7">
    <source>
        <dbReference type="ARBA" id="ARBA00023235"/>
    </source>
</evidence>
<evidence type="ECO:0000256" key="10">
    <source>
        <dbReference type="PROSITE-ProRule" id="PRU10125"/>
    </source>
</evidence>
<keyword evidence="4 9" id="KW-0963">Cytoplasm</keyword>
<evidence type="ECO:0000256" key="8">
    <source>
        <dbReference type="ARBA" id="ARBA00051712"/>
    </source>
</evidence>
<evidence type="ECO:0000256" key="1">
    <source>
        <dbReference type="ARBA" id="ARBA00005196"/>
    </source>
</evidence>
<feature type="active site" evidence="10">
    <location>
        <position position="73"/>
    </location>
</feature>
<dbReference type="InterPro" id="IPR018510">
    <property type="entry name" value="DAP_epimerase_AS"/>
</dbReference>
<evidence type="ECO:0000313" key="12">
    <source>
        <dbReference type="Proteomes" id="UP000000378"/>
    </source>
</evidence>
<feature type="active site" description="Proton donor" evidence="9">
    <location>
        <position position="73"/>
    </location>
</feature>
<feature type="binding site" evidence="9">
    <location>
        <position position="11"/>
    </location>
    <ligand>
        <name>substrate</name>
    </ligand>
</feature>
<dbReference type="NCBIfam" id="TIGR00652">
    <property type="entry name" value="DapF"/>
    <property type="match status" value="1"/>
</dbReference>
<comment type="function">
    <text evidence="9">Catalyzes the stereoinversion of LL-2,6-diaminopimelate (L,L-DAP) to meso-diaminopimelate (meso-DAP), a precursor of L-lysine and an essential component of the bacterial peptidoglycan.</text>
</comment>
<comment type="caution">
    <text evidence="9">Lacks conserved residue(s) required for the propagation of feature annotation.</text>
</comment>
<evidence type="ECO:0000313" key="11">
    <source>
        <dbReference type="EMBL" id="ADI01630.1"/>
    </source>
</evidence>
<feature type="binding site" evidence="9">
    <location>
        <position position="162"/>
    </location>
    <ligand>
        <name>substrate</name>
    </ligand>
</feature>
<comment type="subcellular location">
    <subcellularLocation>
        <location evidence="9">Cytoplasm</location>
    </subcellularLocation>
</comment>
<dbReference type="EMBL" id="CP002048">
    <property type="protein sequence ID" value="ADI01630.1"/>
    <property type="molecule type" value="Genomic_DNA"/>
</dbReference>
<dbReference type="GO" id="GO:0005829">
    <property type="term" value="C:cytosol"/>
    <property type="evidence" value="ECO:0007669"/>
    <property type="project" value="TreeGrafter"/>
</dbReference>
<dbReference type="InterPro" id="IPR001653">
    <property type="entry name" value="DAP_epimerase_DapF"/>
</dbReference>
<dbReference type="PANTHER" id="PTHR31689:SF0">
    <property type="entry name" value="DIAMINOPIMELATE EPIMERASE"/>
    <property type="match status" value="1"/>
</dbReference>
<feature type="binding site" evidence="9">
    <location>
        <position position="195"/>
    </location>
    <ligand>
        <name>substrate</name>
    </ligand>
</feature>
<comment type="catalytic activity">
    <reaction evidence="8 9">
        <text>(2S,6S)-2,6-diaminopimelate = meso-2,6-diaminopimelate</text>
        <dbReference type="Rhea" id="RHEA:15393"/>
        <dbReference type="ChEBI" id="CHEBI:57609"/>
        <dbReference type="ChEBI" id="CHEBI:57791"/>
        <dbReference type="EC" id="5.1.1.7"/>
    </reaction>
</comment>
<dbReference type="eggNOG" id="COG0253">
    <property type="taxonomic scope" value="Bacteria"/>
</dbReference>
<evidence type="ECO:0000256" key="4">
    <source>
        <dbReference type="ARBA" id="ARBA00022490"/>
    </source>
</evidence>
<accession>D7CLP5</accession>
<evidence type="ECO:0000256" key="3">
    <source>
        <dbReference type="ARBA" id="ARBA00013080"/>
    </source>
</evidence>
<dbReference type="PROSITE" id="PS01326">
    <property type="entry name" value="DAP_EPIMERASE"/>
    <property type="match status" value="1"/>
</dbReference>
<dbReference type="Gene3D" id="3.10.310.10">
    <property type="entry name" value="Diaminopimelate Epimerase, Chain A, domain 1"/>
    <property type="match status" value="2"/>
</dbReference>
<comment type="similarity">
    <text evidence="2 9">Belongs to the diaminopimelate epimerase family.</text>
</comment>
<feature type="binding site" evidence="9">
    <location>
        <begin position="223"/>
        <end position="224"/>
    </location>
    <ligand>
        <name>substrate</name>
    </ligand>
</feature>
<dbReference type="SUPFAM" id="SSF54506">
    <property type="entry name" value="Diaminopimelate epimerase-like"/>
    <property type="match status" value="2"/>
</dbReference>
<feature type="binding site" evidence="9">
    <location>
        <begin position="213"/>
        <end position="214"/>
    </location>
    <ligand>
        <name>substrate</name>
    </ligand>
</feature>
<keyword evidence="7 9" id="KW-0413">Isomerase</keyword>
<dbReference type="FunFam" id="3.10.310.10:FF:000001">
    <property type="entry name" value="Diaminopimelate epimerase"/>
    <property type="match status" value="1"/>
</dbReference>
<reference evidence="11 12" key="2">
    <citation type="journal article" date="2010" name="Stand. Genomic Sci.">
        <title>Complete genome sequence of Syntrophothermus lipocalidus type strain (TGB-C1).</title>
        <authorList>
            <person name="Djao O.D."/>
            <person name="Zhang X."/>
            <person name="Lucas S."/>
            <person name="Lapidus A."/>
            <person name="Del Rio T.G."/>
            <person name="Nolan M."/>
            <person name="Tice H."/>
            <person name="Cheng J.F."/>
            <person name="Han C."/>
            <person name="Tapia R."/>
            <person name="Goodwin L."/>
            <person name="Pitluck S."/>
            <person name="Liolios K."/>
            <person name="Ivanova N."/>
            <person name="Mavromatis K."/>
            <person name="Mikhailova N."/>
            <person name="Ovchinnikova G."/>
            <person name="Pati A."/>
            <person name="Brambilla E."/>
            <person name="Chen A."/>
            <person name="Palaniappan K."/>
            <person name="Land M."/>
            <person name="Hauser L."/>
            <person name="Chang Y.J."/>
            <person name="Jeffries C.D."/>
            <person name="Rohde M."/>
            <person name="Sikorski J."/>
            <person name="Spring S."/>
            <person name="Goker M."/>
            <person name="Detter J.C."/>
            <person name="Woyke T."/>
            <person name="Bristow J."/>
            <person name="Eisen J.A."/>
            <person name="Markowitz V."/>
            <person name="Hugenholtz P."/>
            <person name="Kyrpides N.C."/>
            <person name="Klenk H.P."/>
        </authorList>
    </citation>
    <scope>NUCLEOTIDE SEQUENCE [LARGE SCALE GENOMIC DNA]</scope>
    <source>
        <strain evidence="12">DSM 12680 / TGB-C1</strain>
    </source>
</reference>
<keyword evidence="6 9" id="KW-0457">Lysine biosynthesis</keyword>
<dbReference type="Pfam" id="PF01678">
    <property type="entry name" value="DAP_epimerase"/>
    <property type="match status" value="2"/>
</dbReference>